<proteinExistence type="predicted"/>
<accession>A0A521EL42</accession>
<evidence type="ECO:0000256" key="1">
    <source>
        <dbReference type="ARBA" id="ARBA00004651"/>
    </source>
</evidence>
<dbReference type="Proteomes" id="UP000315971">
    <property type="component" value="Unassembled WGS sequence"/>
</dbReference>
<dbReference type="OrthoDB" id="1096108at2"/>
<organism evidence="7 8">
    <name type="scientific">Solitalea koreensis</name>
    <dbReference type="NCBI Taxonomy" id="543615"/>
    <lineage>
        <taxon>Bacteria</taxon>
        <taxon>Pseudomonadati</taxon>
        <taxon>Bacteroidota</taxon>
        <taxon>Sphingobacteriia</taxon>
        <taxon>Sphingobacteriales</taxon>
        <taxon>Sphingobacteriaceae</taxon>
        <taxon>Solitalea</taxon>
    </lineage>
</organism>
<dbReference type="RefSeq" id="WP_142604789.1">
    <property type="nucleotide sequence ID" value="NZ_FXSZ01000017.1"/>
</dbReference>
<evidence type="ECO:0000256" key="3">
    <source>
        <dbReference type="ARBA" id="ARBA00022692"/>
    </source>
</evidence>
<evidence type="ECO:0000313" key="8">
    <source>
        <dbReference type="Proteomes" id="UP000315971"/>
    </source>
</evidence>
<feature type="transmembrane region" description="Helical" evidence="6">
    <location>
        <begin position="372"/>
        <end position="392"/>
    </location>
</feature>
<protein>
    <submittedName>
        <fullName evidence="7">Lipopolysaccharide export system permease protein</fullName>
    </submittedName>
</protein>
<reference evidence="7 8" key="1">
    <citation type="submission" date="2017-05" db="EMBL/GenBank/DDBJ databases">
        <authorList>
            <person name="Varghese N."/>
            <person name="Submissions S."/>
        </authorList>
    </citation>
    <scope>NUCLEOTIDE SEQUENCE [LARGE SCALE GENOMIC DNA]</scope>
    <source>
        <strain evidence="7 8">DSM 21342</strain>
    </source>
</reference>
<evidence type="ECO:0000313" key="7">
    <source>
        <dbReference type="EMBL" id="SMO84625.1"/>
    </source>
</evidence>
<gene>
    <name evidence="7" type="ORF">SAMN06265350_1175</name>
</gene>
<sequence>MKKLHKLIILSYLRPFIATFFIVSFILLMLFLFKYVDELVGKGLEWHTIAELLMYAAASNVPLALPLAILLSSIMTFGNLGEQYELVAIKASGVSLTRAMMPLVVVMIFMSIAAFYFSNIVMPKSFLKMASLLYDVREKKAAFAIPEGVFYNDLDGFSIRVDKKDDDGQTLHGIMIYDHSQGMGNTNVILAKQGKMYKSDDNHYLIFNLSDGVRYEEMRGAGNLGDRQRHVRVRFSQFEQKFDMSGFNLSRTKEELFKDQYQMLNVKQLLVKEDSLKKVETSKTSMLQSYLQSTFLFYRKSGDFKRTKPYTLKLRTKDDVLNVVPADKRLMITEDALSSIRNVKSYLSTAVEEKKSTDDLLRRHLVEFHRKFTLSFACMVLFFIGAPMGAIVRKGGLGMPFLISIIFFLIFHIFSITGEKFAKQGSLEPYQGMWLASVVLVPLGLFLTYKAASDSALFDADKYKRFFNTILPQKEKSKFK</sequence>
<evidence type="ECO:0000256" key="4">
    <source>
        <dbReference type="ARBA" id="ARBA00022989"/>
    </source>
</evidence>
<keyword evidence="8" id="KW-1185">Reference proteome</keyword>
<dbReference type="AlphaFoldDB" id="A0A521EL42"/>
<evidence type="ECO:0000256" key="2">
    <source>
        <dbReference type="ARBA" id="ARBA00022475"/>
    </source>
</evidence>
<keyword evidence="3 6" id="KW-0812">Transmembrane</keyword>
<dbReference type="GO" id="GO:0043190">
    <property type="term" value="C:ATP-binding cassette (ABC) transporter complex"/>
    <property type="evidence" value="ECO:0007669"/>
    <property type="project" value="TreeGrafter"/>
</dbReference>
<evidence type="ECO:0000256" key="6">
    <source>
        <dbReference type="SAM" id="Phobius"/>
    </source>
</evidence>
<dbReference type="GO" id="GO:0015920">
    <property type="term" value="P:lipopolysaccharide transport"/>
    <property type="evidence" value="ECO:0007669"/>
    <property type="project" value="TreeGrafter"/>
</dbReference>
<feature type="transmembrane region" description="Helical" evidence="6">
    <location>
        <begin position="430"/>
        <end position="449"/>
    </location>
</feature>
<keyword evidence="5 6" id="KW-0472">Membrane</keyword>
<feature type="transmembrane region" description="Helical" evidence="6">
    <location>
        <begin position="99"/>
        <end position="117"/>
    </location>
</feature>
<dbReference type="InterPro" id="IPR005495">
    <property type="entry name" value="LptG/LptF_permease"/>
</dbReference>
<dbReference type="EMBL" id="FXSZ01000017">
    <property type="protein sequence ID" value="SMO84625.1"/>
    <property type="molecule type" value="Genomic_DNA"/>
</dbReference>
<feature type="transmembrane region" description="Helical" evidence="6">
    <location>
        <begin position="12"/>
        <end position="33"/>
    </location>
</feature>
<feature type="transmembrane region" description="Helical" evidence="6">
    <location>
        <begin position="53"/>
        <end position="78"/>
    </location>
</feature>
<keyword evidence="2" id="KW-1003">Cell membrane</keyword>
<dbReference type="Pfam" id="PF03739">
    <property type="entry name" value="LptF_LptG"/>
    <property type="match status" value="1"/>
</dbReference>
<dbReference type="PANTHER" id="PTHR33529:SF6">
    <property type="entry name" value="YJGP_YJGQ FAMILY PERMEASE"/>
    <property type="match status" value="1"/>
</dbReference>
<keyword evidence="4 6" id="KW-1133">Transmembrane helix</keyword>
<comment type="subcellular location">
    <subcellularLocation>
        <location evidence="1">Cell membrane</location>
        <topology evidence="1">Multi-pass membrane protein</topology>
    </subcellularLocation>
</comment>
<name>A0A521EL42_9SPHI</name>
<dbReference type="PANTHER" id="PTHR33529">
    <property type="entry name" value="SLR0882 PROTEIN-RELATED"/>
    <property type="match status" value="1"/>
</dbReference>
<feature type="transmembrane region" description="Helical" evidence="6">
    <location>
        <begin position="399"/>
        <end position="418"/>
    </location>
</feature>
<evidence type="ECO:0000256" key="5">
    <source>
        <dbReference type="ARBA" id="ARBA00023136"/>
    </source>
</evidence>